<keyword evidence="2" id="KW-1185">Reference proteome</keyword>
<protein>
    <submittedName>
        <fullName evidence="1">Uncharacterized protein</fullName>
    </submittedName>
</protein>
<organism evidence="1 2">
    <name type="scientific">Eretmocerus hayati</name>
    <dbReference type="NCBI Taxonomy" id="131215"/>
    <lineage>
        <taxon>Eukaryota</taxon>
        <taxon>Metazoa</taxon>
        <taxon>Ecdysozoa</taxon>
        <taxon>Arthropoda</taxon>
        <taxon>Hexapoda</taxon>
        <taxon>Insecta</taxon>
        <taxon>Pterygota</taxon>
        <taxon>Neoptera</taxon>
        <taxon>Endopterygota</taxon>
        <taxon>Hymenoptera</taxon>
        <taxon>Apocrita</taxon>
        <taxon>Proctotrupomorpha</taxon>
        <taxon>Chalcidoidea</taxon>
        <taxon>Aphelinidae</taxon>
        <taxon>Aphelininae</taxon>
        <taxon>Eretmocerus</taxon>
    </lineage>
</organism>
<name>A0ACC2PVD3_9HYME</name>
<gene>
    <name evidence="1" type="ORF">QAD02_022872</name>
</gene>
<proteinExistence type="predicted"/>
<evidence type="ECO:0000313" key="2">
    <source>
        <dbReference type="Proteomes" id="UP001239111"/>
    </source>
</evidence>
<dbReference type="Proteomes" id="UP001239111">
    <property type="component" value="Chromosome 1"/>
</dbReference>
<dbReference type="EMBL" id="CM056741">
    <property type="protein sequence ID" value="KAJ8687078.1"/>
    <property type="molecule type" value="Genomic_DNA"/>
</dbReference>
<sequence>MTCLFPDSENNVSWLKKKSQSHTAMGLKPWRSGTGHEESRSFLELSRENLNMQQQQQQRNNGGSTNSEADASINCGADYFTAELLQQQSPISSSSSSSLLLMIKRLRWLGLLTWAALGLALGCAIIELWTLRRILAHASDIASLGRDVEVLKQRLLERDLLDELRAFEQQLYASDGGGGGLGDENETSDENEQNSEQQLENGSIDEYDTGYEDETLFPSSTSPNFISNQEYHQQQQKYEQEALVATTTKTGSLSSPCSTSELEKVLATLRRLGKERGSELFRDRETEVEHEDGSWRERQKLLESEREKDRLRMAEEYSRLRDDAVSPSSSSYEDGDVRMRQKDQDRVVTTGLTVER</sequence>
<comment type="caution">
    <text evidence="1">The sequence shown here is derived from an EMBL/GenBank/DDBJ whole genome shotgun (WGS) entry which is preliminary data.</text>
</comment>
<accession>A0ACC2PVD3</accession>
<reference evidence="1" key="1">
    <citation type="submission" date="2023-04" db="EMBL/GenBank/DDBJ databases">
        <title>A chromosome-level genome assembly of the parasitoid wasp Eretmocerus hayati.</title>
        <authorList>
            <person name="Zhong Y."/>
            <person name="Liu S."/>
            <person name="Liu Y."/>
        </authorList>
    </citation>
    <scope>NUCLEOTIDE SEQUENCE</scope>
    <source>
        <strain evidence="1">ZJU_SS_LIU_2023</strain>
    </source>
</reference>
<evidence type="ECO:0000313" key="1">
    <source>
        <dbReference type="EMBL" id="KAJ8687078.1"/>
    </source>
</evidence>